<feature type="domain" description="Fimbrial-type adhesion" evidence="6">
    <location>
        <begin position="28"/>
        <end position="170"/>
    </location>
</feature>
<dbReference type="PANTHER" id="PTHR33420">
    <property type="entry name" value="FIMBRIAL SUBUNIT ELFA-RELATED"/>
    <property type="match status" value="1"/>
</dbReference>
<feature type="chain" id="PRO_5012131563" evidence="5">
    <location>
        <begin position="23"/>
        <end position="171"/>
    </location>
</feature>
<dbReference type="AlphaFoldDB" id="A0A286BXM4"/>
<reference evidence="8" key="1">
    <citation type="submission" date="2017-09" db="EMBL/GenBank/DDBJ databases">
        <authorList>
            <person name="Varghese N."/>
            <person name="Submissions S."/>
        </authorList>
    </citation>
    <scope>NUCLEOTIDE SEQUENCE [LARGE SCALE GENOMIC DNA]</scope>
    <source>
        <strain evidence="8">JKS000234</strain>
    </source>
</reference>
<protein>
    <submittedName>
        <fullName evidence="7">Major type 1 subunit fimbrin (Pilin)</fullName>
    </submittedName>
</protein>
<evidence type="ECO:0000256" key="5">
    <source>
        <dbReference type="SAM" id="SignalP"/>
    </source>
</evidence>
<evidence type="ECO:0000256" key="2">
    <source>
        <dbReference type="ARBA" id="ARBA00006671"/>
    </source>
</evidence>
<keyword evidence="8" id="KW-1185">Reference proteome</keyword>
<evidence type="ECO:0000313" key="8">
    <source>
        <dbReference type="Proteomes" id="UP000219271"/>
    </source>
</evidence>
<dbReference type="Proteomes" id="UP000219271">
    <property type="component" value="Unassembled WGS sequence"/>
</dbReference>
<accession>A0A286BXM4</accession>
<keyword evidence="3 5" id="KW-0732">Signal</keyword>
<organism evidence="7 8">
    <name type="scientific">Candidatus Pantoea floridensis</name>
    <dbReference type="NCBI Taxonomy" id="1938870"/>
    <lineage>
        <taxon>Bacteria</taxon>
        <taxon>Pseudomonadati</taxon>
        <taxon>Pseudomonadota</taxon>
        <taxon>Gammaproteobacteria</taxon>
        <taxon>Enterobacterales</taxon>
        <taxon>Erwiniaceae</taxon>
        <taxon>Pantoea</taxon>
    </lineage>
</organism>
<evidence type="ECO:0000256" key="4">
    <source>
        <dbReference type="ARBA" id="ARBA00023263"/>
    </source>
</evidence>
<proteinExistence type="inferred from homology"/>
<dbReference type="InterPro" id="IPR050263">
    <property type="entry name" value="Bact_Fimbrial_Adh_Pro"/>
</dbReference>
<dbReference type="EMBL" id="OCMY01000001">
    <property type="protein sequence ID" value="SOD38909.1"/>
    <property type="molecule type" value="Genomic_DNA"/>
</dbReference>
<keyword evidence="4" id="KW-0281">Fimbrium</keyword>
<evidence type="ECO:0000256" key="1">
    <source>
        <dbReference type="ARBA" id="ARBA00004561"/>
    </source>
</evidence>
<dbReference type="SUPFAM" id="SSF49401">
    <property type="entry name" value="Bacterial adhesins"/>
    <property type="match status" value="1"/>
</dbReference>
<comment type="subcellular location">
    <subcellularLocation>
        <location evidence="1">Fimbrium</location>
    </subcellularLocation>
</comment>
<dbReference type="RefSeq" id="WP_176519163.1">
    <property type="nucleotide sequence ID" value="NZ_OCMY01000001.1"/>
</dbReference>
<comment type="similarity">
    <text evidence="2">Belongs to the fimbrial protein family.</text>
</comment>
<dbReference type="InterPro" id="IPR000259">
    <property type="entry name" value="Adhesion_dom_fimbrial"/>
</dbReference>
<dbReference type="GO" id="GO:0009289">
    <property type="term" value="C:pilus"/>
    <property type="evidence" value="ECO:0007669"/>
    <property type="project" value="UniProtKB-SubCell"/>
</dbReference>
<feature type="signal peptide" evidence="5">
    <location>
        <begin position="1"/>
        <end position="22"/>
    </location>
</feature>
<dbReference type="GO" id="GO:0043709">
    <property type="term" value="P:cell adhesion involved in single-species biofilm formation"/>
    <property type="evidence" value="ECO:0007669"/>
    <property type="project" value="TreeGrafter"/>
</dbReference>
<name>A0A286BXM4_9GAMM</name>
<dbReference type="InterPro" id="IPR008966">
    <property type="entry name" value="Adhesion_dom_sf"/>
</dbReference>
<evidence type="ECO:0000259" key="6">
    <source>
        <dbReference type="Pfam" id="PF00419"/>
    </source>
</evidence>
<dbReference type="PANTHER" id="PTHR33420:SF3">
    <property type="entry name" value="FIMBRIAL SUBUNIT ELFA"/>
    <property type="match status" value="1"/>
</dbReference>
<dbReference type="Gene3D" id="2.60.40.1090">
    <property type="entry name" value="Fimbrial-type adhesion domain"/>
    <property type="match status" value="1"/>
</dbReference>
<gene>
    <name evidence="7" type="ORF">SAMN06273570_3345</name>
</gene>
<dbReference type="Pfam" id="PF00419">
    <property type="entry name" value="Fimbrial"/>
    <property type="match status" value="1"/>
</dbReference>
<evidence type="ECO:0000256" key="3">
    <source>
        <dbReference type="ARBA" id="ARBA00022729"/>
    </source>
</evidence>
<sequence>MMKKSLILAVLAGSALVSTAHAASGTLNFTGTVSADACTVSPTTKSQNIDLGRVATSDFSAIGATSGSRQISIDLTACPAAITAAAVNFTGPTHADNRKLLALSGASTAKNLGIALFEDDGVTLIPIGSTSKSQNLTTTATLTYFAKYQSTAATVTDGTAEAAADFTIVYN</sequence>
<dbReference type="InterPro" id="IPR036937">
    <property type="entry name" value="Adhesion_dom_fimbrial_sf"/>
</dbReference>
<evidence type="ECO:0000313" key="7">
    <source>
        <dbReference type="EMBL" id="SOD38909.1"/>
    </source>
</evidence>